<proteinExistence type="predicted"/>
<keyword evidence="2" id="KW-1185">Reference proteome</keyword>
<dbReference type="EMBL" id="CM044708">
    <property type="protein sequence ID" value="KAI5649096.1"/>
    <property type="molecule type" value="Genomic_DNA"/>
</dbReference>
<dbReference type="Proteomes" id="UP001060085">
    <property type="component" value="Linkage Group LG08"/>
</dbReference>
<reference evidence="2" key="1">
    <citation type="journal article" date="2023" name="Nat. Plants">
        <title>Single-cell RNA sequencing provides a high-resolution roadmap for understanding the multicellular compartmentation of specialized metabolism.</title>
        <authorList>
            <person name="Sun S."/>
            <person name="Shen X."/>
            <person name="Li Y."/>
            <person name="Li Y."/>
            <person name="Wang S."/>
            <person name="Li R."/>
            <person name="Zhang H."/>
            <person name="Shen G."/>
            <person name="Guo B."/>
            <person name="Wei J."/>
            <person name="Xu J."/>
            <person name="St-Pierre B."/>
            <person name="Chen S."/>
            <person name="Sun C."/>
        </authorList>
    </citation>
    <scope>NUCLEOTIDE SEQUENCE [LARGE SCALE GENOMIC DNA]</scope>
</reference>
<organism evidence="1 2">
    <name type="scientific">Catharanthus roseus</name>
    <name type="common">Madagascar periwinkle</name>
    <name type="synonym">Vinca rosea</name>
    <dbReference type="NCBI Taxonomy" id="4058"/>
    <lineage>
        <taxon>Eukaryota</taxon>
        <taxon>Viridiplantae</taxon>
        <taxon>Streptophyta</taxon>
        <taxon>Embryophyta</taxon>
        <taxon>Tracheophyta</taxon>
        <taxon>Spermatophyta</taxon>
        <taxon>Magnoliopsida</taxon>
        <taxon>eudicotyledons</taxon>
        <taxon>Gunneridae</taxon>
        <taxon>Pentapetalae</taxon>
        <taxon>asterids</taxon>
        <taxon>lamiids</taxon>
        <taxon>Gentianales</taxon>
        <taxon>Apocynaceae</taxon>
        <taxon>Rauvolfioideae</taxon>
        <taxon>Vinceae</taxon>
        <taxon>Catharanthinae</taxon>
        <taxon>Catharanthus</taxon>
    </lineage>
</organism>
<sequence>MNQDGQGDEEARARRIKEYDDKVAHGLMIAIEESMNKGLKFKNEGLDDDGNPSKLLVVHCVNLEQPMEHVGRERNQEEFRMSMDGHLPSPSHQEGTSDPTWMNLKETLRSIQQSIEGLARQFQGVARDVEELKKGKKSATIE</sequence>
<comment type="caution">
    <text evidence="1">The sequence shown here is derived from an EMBL/GenBank/DDBJ whole genome shotgun (WGS) entry which is preliminary data.</text>
</comment>
<evidence type="ECO:0000313" key="2">
    <source>
        <dbReference type="Proteomes" id="UP001060085"/>
    </source>
</evidence>
<accession>A0ACB9ZPA6</accession>
<gene>
    <name evidence="1" type="ORF">M9H77_35101</name>
</gene>
<evidence type="ECO:0000313" key="1">
    <source>
        <dbReference type="EMBL" id="KAI5649096.1"/>
    </source>
</evidence>
<protein>
    <submittedName>
        <fullName evidence="1">Uncharacterized protein</fullName>
    </submittedName>
</protein>
<name>A0ACB9ZPA6_CATRO</name>